<name>A0ABV3L4T4_9RHOB</name>
<feature type="compositionally biased region" description="Basic and acidic residues" evidence="2">
    <location>
        <begin position="7"/>
        <end position="22"/>
    </location>
</feature>
<reference evidence="4 5" key="1">
    <citation type="submission" date="2024-07" db="EMBL/GenBank/DDBJ databases">
        <authorList>
            <person name="Kang M."/>
        </authorList>
    </citation>
    <scope>NUCLEOTIDE SEQUENCE [LARGE SCALE GENOMIC DNA]</scope>
    <source>
        <strain evidence="4 5">DFM31</strain>
    </source>
</reference>
<dbReference type="RefSeq" id="WP_366191859.1">
    <property type="nucleotide sequence ID" value="NZ_JBFBVU010000003.1"/>
</dbReference>
<protein>
    <submittedName>
        <fullName evidence="4">Cupin domain-containing protein</fullName>
    </submittedName>
</protein>
<evidence type="ECO:0000256" key="1">
    <source>
        <dbReference type="ARBA" id="ARBA00023125"/>
    </source>
</evidence>
<dbReference type="PROSITE" id="PS50943">
    <property type="entry name" value="HTH_CROC1"/>
    <property type="match status" value="1"/>
</dbReference>
<proteinExistence type="predicted"/>
<dbReference type="CDD" id="cd02209">
    <property type="entry name" value="cupin_XRE_C"/>
    <property type="match status" value="1"/>
</dbReference>
<dbReference type="Pfam" id="PF01381">
    <property type="entry name" value="HTH_3"/>
    <property type="match status" value="1"/>
</dbReference>
<dbReference type="PANTHER" id="PTHR46797:SF1">
    <property type="entry name" value="METHYLPHOSPHONATE SYNTHASE"/>
    <property type="match status" value="1"/>
</dbReference>
<evidence type="ECO:0000259" key="3">
    <source>
        <dbReference type="PROSITE" id="PS50943"/>
    </source>
</evidence>
<accession>A0ABV3L4T4</accession>
<feature type="domain" description="HTH cro/C1-type" evidence="3">
    <location>
        <begin position="29"/>
        <end position="83"/>
    </location>
</feature>
<dbReference type="InterPro" id="IPR014710">
    <property type="entry name" value="RmlC-like_jellyroll"/>
</dbReference>
<dbReference type="SUPFAM" id="SSF51182">
    <property type="entry name" value="RmlC-like cupins"/>
    <property type="match status" value="1"/>
</dbReference>
<dbReference type="PANTHER" id="PTHR46797">
    <property type="entry name" value="HTH-TYPE TRANSCRIPTIONAL REGULATOR"/>
    <property type="match status" value="1"/>
</dbReference>
<dbReference type="InterPro" id="IPR050807">
    <property type="entry name" value="TransReg_Diox_bact_type"/>
</dbReference>
<gene>
    <name evidence="4" type="ORF">AB0T83_04540</name>
</gene>
<dbReference type="Pfam" id="PF07883">
    <property type="entry name" value="Cupin_2"/>
    <property type="match status" value="1"/>
</dbReference>
<feature type="region of interest" description="Disordered" evidence="2">
    <location>
        <begin position="1"/>
        <end position="22"/>
    </location>
</feature>
<dbReference type="Proteomes" id="UP001553161">
    <property type="component" value="Unassembled WGS sequence"/>
</dbReference>
<dbReference type="InterPro" id="IPR010982">
    <property type="entry name" value="Lambda_DNA-bd_dom_sf"/>
</dbReference>
<evidence type="ECO:0000313" key="4">
    <source>
        <dbReference type="EMBL" id="MEV8466052.1"/>
    </source>
</evidence>
<evidence type="ECO:0000256" key="2">
    <source>
        <dbReference type="SAM" id="MobiDB-lite"/>
    </source>
</evidence>
<dbReference type="EMBL" id="JBFBVU010000003">
    <property type="protein sequence ID" value="MEV8466052.1"/>
    <property type="molecule type" value="Genomic_DNA"/>
</dbReference>
<dbReference type="InterPro" id="IPR011051">
    <property type="entry name" value="RmlC_Cupin_sf"/>
</dbReference>
<keyword evidence="5" id="KW-1185">Reference proteome</keyword>
<dbReference type="InterPro" id="IPR013096">
    <property type="entry name" value="Cupin_2"/>
</dbReference>
<dbReference type="SUPFAM" id="SSF47413">
    <property type="entry name" value="lambda repressor-like DNA-binding domains"/>
    <property type="match status" value="1"/>
</dbReference>
<evidence type="ECO:0000313" key="5">
    <source>
        <dbReference type="Proteomes" id="UP001553161"/>
    </source>
</evidence>
<dbReference type="SMART" id="SM00530">
    <property type="entry name" value="HTH_XRE"/>
    <property type="match status" value="1"/>
</dbReference>
<organism evidence="4 5">
    <name type="scientific">Meridianimarinicoccus marinus</name>
    <dbReference type="NCBI Taxonomy" id="3231483"/>
    <lineage>
        <taxon>Bacteria</taxon>
        <taxon>Pseudomonadati</taxon>
        <taxon>Pseudomonadota</taxon>
        <taxon>Alphaproteobacteria</taxon>
        <taxon>Rhodobacterales</taxon>
        <taxon>Paracoccaceae</taxon>
        <taxon>Meridianimarinicoccus</taxon>
    </lineage>
</organism>
<sequence length="209" mass="23250">MPQAVSKPDKKDPRTRPEKDLESAIGREVRAHRHQQDMTVADLSRKTGLSMGMLSKIENGNISPSLTTLQSLATALNVPITTFFKRYERRRKAVHVRPSDAAEITRTGAPDSYRYNLLGDLGPSHTGVSVEPYLITLTDNADIHTGFQHDGVELIYVLEGEIRYRHGDDTYDLQPGDSFFFDADAPHGPEELIRVPVRVLSVISTPKAS</sequence>
<dbReference type="CDD" id="cd00093">
    <property type="entry name" value="HTH_XRE"/>
    <property type="match status" value="1"/>
</dbReference>
<dbReference type="InterPro" id="IPR001387">
    <property type="entry name" value="Cro/C1-type_HTH"/>
</dbReference>
<dbReference type="Gene3D" id="2.60.120.10">
    <property type="entry name" value="Jelly Rolls"/>
    <property type="match status" value="1"/>
</dbReference>
<dbReference type="Gene3D" id="1.10.260.40">
    <property type="entry name" value="lambda repressor-like DNA-binding domains"/>
    <property type="match status" value="1"/>
</dbReference>
<comment type="caution">
    <text evidence="4">The sequence shown here is derived from an EMBL/GenBank/DDBJ whole genome shotgun (WGS) entry which is preliminary data.</text>
</comment>
<keyword evidence="1" id="KW-0238">DNA-binding</keyword>